<name>A0ABW5YJK3_9FLAO</name>
<dbReference type="InterPro" id="IPR050582">
    <property type="entry name" value="HAD-like_SerB"/>
</dbReference>
<dbReference type="Proteomes" id="UP001597534">
    <property type="component" value="Unassembled WGS sequence"/>
</dbReference>
<dbReference type="Pfam" id="PF00702">
    <property type="entry name" value="Hydrolase"/>
    <property type="match status" value="1"/>
</dbReference>
<gene>
    <name evidence="1" type="ORF">ACFS5J_04210</name>
</gene>
<dbReference type="SUPFAM" id="SSF56784">
    <property type="entry name" value="HAD-like"/>
    <property type="match status" value="1"/>
</dbReference>
<sequence length="352" mass="40253">MKDHQQKVKISKGKLLKIFALTLSFSVLFSSCKKDKVEEVVHEEQIAQDWLPSFNEGTAKASIVKFVSEVTDSTSSKFVKPEDRIACFDNDGTLWVEQPLPSQLFFELKRIEDMAADHPEWKNEMPFKAIIEKDTAAMGKFGMHDFLKIIGTANAVSNVDDFDDIVNQWLQTAQHPVKKRPYTELVYQPMLELIDYLKANDFKIYIVSGGSMEFMRAWAPEAYGIPKENIIGSSFKRETKQEGDKIVVSQTGEFEFNDDHFGKVISIDKFIGKKPILIGGNSDGDLEMMEYATTDNPLPTLMLYVDHTDGEREFRYTDQTPMGRLDKGREVANRKGWTLINMKTDWKTVYPN</sequence>
<reference evidence="2" key="1">
    <citation type="journal article" date="2019" name="Int. J. Syst. Evol. Microbiol.">
        <title>The Global Catalogue of Microorganisms (GCM) 10K type strain sequencing project: providing services to taxonomists for standard genome sequencing and annotation.</title>
        <authorList>
            <consortium name="The Broad Institute Genomics Platform"/>
            <consortium name="The Broad Institute Genome Sequencing Center for Infectious Disease"/>
            <person name="Wu L."/>
            <person name="Ma J."/>
        </authorList>
    </citation>
    <scope>NUCLEOTIDE SEQUENCE [LARGE SCALE GENOMIC DNA]</scope>
    <source>
        <strain evidence="2">KCTC 22671</strain>
    </source>
</reference>
<keyword evidence="2" id="KW-1185">Reference proteome</keyword>
<dbReference type="RefSeq" id="WP_379810769.1">
    <property type="nucleotide sequence ID" value="NZ_JBHUPC010000012.1"/>
</dbReference>
<dbReference type="GO" id="GO:0016787">
    <property type="term" value="F:hydrolase activity"/>
    <property type="evidence" value="ECO:0007669"/>
    <property type="project" value="UniProtKB-KW"/>
</dbReference>
<dbReference type="EMBL" id="JBHUPC010000012">
    <property type="protein sequence ID" value="MFD2891214.1"/>
    <property type="molecule type" value="Genomic_DNA"/>
</dbReference>
<dbReference type="PANTHER" id="PTHR43344">
    <property type="entry name" value="PHOSPHOSERINE PHOSPHATASE"/>
    <property type="match status" value="1"/>
</dbReference>
<dbReference type="InterPro" id="IPR023214">
    <property type="entry name" value="HAD_sf"/>
</dbReference>
<dbReference type="PROSITE" id="PS51257">
    <property type="entry name" value="PROKAR_LIPOPROTEIN"/>
    <property type="match status" value="1"/>
</dbReference>
<dbReference type="CDD" id="cd01427">
    <property type="entry name" value="HAD_like"/>
    <property type="match status" value="1"/>
</dbReference>
<organism evidence="1 2">
    <name type="scientific">Flavobacterium chuncheonense</name>
    <dbReference type="NCBI Taxonomy" id="2026653"/>
    <lineage>
        <taxon>Bacteria</taxon>
        <taxon>Pseudomonadati</taxon>
        <taxon>Bacteroidota</taxon>
        <taxon>Flavobacteriia</taxon>
        <taxon>Flavobacteriales</taxon>
        <taxon>Flavobacteriaceae</taxon>
        <taxon>Flavobacterium</taxon>
    </lineage>
</organism>
<evidence type="ECO:0000313" key="1">
    <source>
        <dbReference type="EMBL" id="MFD2891214.1"/>
    </source>
</evidence>
<evidence type="ECO:0000313" key="2">
    <source>
        <dbReference type="Proteomes" id="UP001597534"/>
    </source>
</evidence>
<comment type="caution">
    <text evidence="1">The sequence shown here is derived from an EMBL/GenBank/DDBJ whole genome shotgun (WGS) entry which is preliminary data.</text>
</comment>
<proteinExistence type="predicted"/>
<keyword evidence="1" id="KW-0378">Hydrolase</keyword>
<dbReference type="InterPro" id="IPR036412">
    <property type="entry name" value="HAD-like_sf"/>
</dbReference>
<accession>A0ABW5YJK3</accession>
<dbReference type="Gene3D" id="3.40.50.1000">
    <property type="entry name" value="HAD superfamily/HAD-like"/>
    <property type="match status" value="1"/>
</dbReference>
<protein>
    <submittedName>
        <fullName evidence="1">HAD family hydrolase</fullName>
    </submittedName>
</protein>